<gene>
    <name evidence="1" type="ORF">N792_11300</name>
</gene>
<dbReference type="AlphaFoldDB" id="A0A0A0ELV5"/>
<comment type="caution">
    <text evidence="1">The sequence shown here is derived from an EMBL/GenBank/DDBJ whole genome shotgun (WGS) entry which is preliminary data.</text>
</comment>
<evidence type="ECO:0000313" key="2">
    <source>
        <dbReference type="Proteomes" id="UP000030017"/>
    </source>
</evidence>
<dbReference type="EMBL" id="AVPS01000007">
    <property type="protein sequence ID" value="KGM51319.1"/>
    <property type="molecule type" value="Genomic_DNA"/>
</dbReference>
<accession>A0A0A0ELV5</accession>
<dbReference type="InterPro" id="IPR038225">
    <property type="entry name" value="TagF_sf"/>
</dbReference>
<dbReference type="eggNOG" id="COG3913">
    <property type="taxonomic scope" value="Bacteria"/>
</dbReference>
<sequence length="333" mass="36209">MVAAETACPVGYFGKLPSRADFVRAPESQQLMALLDRWAGQGLELLARDPGWKRLYDDAPPLHFAFLGSRSRSVIAGHFLPGRDSSQRRFPFLAATRFEVARPLAFIGRSPLALSRLWAGLARNAGLAVTAEDATEPLRTLADGRFTVVADAQFHDAPFDDFIELQDLGALQTLLRQSGHPALRLRRLLPALGLLLQPVLAGGPAQVDKGLALPLPRDPLYRPLVAAFWLDLVSGFIGRADFELALLLRDGNAAGDVGPQLLLGFNGADGRTLQAALDPQAACEQLIRVDDAEWVDDHIGGDYALNRLVSYIDRDALSLRAARKAFNETFLGT</sequence>
<evidence type="ECO:0000313" key="1">
    <source>
        <dbReference type="EMBL" id="KGM51319.1"/>
    </source>
</evidence>
<dbReference type="NCBIfam" id="TIGR03373">
    <property type="entry name" value="VI_minor_4"/>
    <property type="match status" value="1"/>
</dbReference>
<keyword evidence="2" id="KW-1185">Reference proteome</keyword>
<dbReference type="OrthoDB" id="9801841at2"/>
<protein>
    <submittedName>
        <fullName evidence="1">Type VI secretion protein</fullName>
    </submittedName>
</protein>
<proteinExistence type="predicted"/>
<name>A0A0A0ELV5_9GAMM</name>
<dbReference type="RefSeq" id="WP_036194550.1">
    <property type="nucleotide sequence ID" value="NZ_AVPS01000007.1"/>
</dbReference>
<reference evidence="1 2" key="1">
    <citation type="submission" date="2013-08" db="EMBL/GenBank/DDBJ databases">
        <title>Genome sequencing of Lysobacter.</title>
        <authorList>
            <person name="Zhang S."/>
            <person name="Wang G."/>
        </authorList>
    </citation>
    <scope>NUCLEOTIDE SEQUENCE [LARGE SCALE GENOMIC DNA]</scope>
    <source>
        <strain evidence="1 2">Ko07</strain>
    </source>
</reference>
<dbReference type="Pfam" id="PF09867">
    <property type="entry name" value="TagF_N"/>
    <property type="match status" value="1"/>
</dbReference>
<organism evidence="1 2">
    <name type="scientific">Lysobacter concretionis Ko07 = DSM 16239</name>
    <dbReference type="NCBI Taxonomy" id="1122185"/>
    <lineage>
        <taxon>Bacteria</taxon>
        <taxon>Pseudomonadati</taxon>
        <taxon>Pseudomonadota</taxon>
        <taxon>Gammaproteobacteria</taxon>
        <taxon>Lysobacterales</taxon>
        <taxon>Lysobacteraceae</taxon>
        <taxon>Novilysobacter</taxon>
    </lineage>
</organism>
<dbReference type="Gene3D" id="3.40.1730.10">
    <property type="entry name" value="pa0076 domain"/>
    <property type="match status" value="1"/>
</dbReference>
<dbReference type="STRING" id="1122185.N792_11300"/>
<dbReference type="InterPro" id="IPR017748">
    <property type="entry name" value="TagF"/>
</dbReference>
<dbReference type="Proteomes" id="UP000030017">
    <property type="component" value="Unassembled WGS sequence"/>
</dbReference>